<feature type="compositionally biased region" description="Basic and acidic residues" evidence="1">
    <location>
        <begin position="36"/>
        <end position="51"/>
    </location>
</feature>
<proteinExistence type="predicted"/>
<reference evidence="2 3" key="1">
    <citation type="submission" date="2017-04" db="EMBL/GenBank/DDBJ databases">
        <title>Burkholderia puraquae sp. nov., a novel Burkholderia cepacia complex species from hospital setting samples.</title>
        <authorList>
            <person name="Martina P."/>
            <person name="Leguizamon M."/>
            <person name="Prieto C."/>
            <person name="Sousa S."/>
            <person name="Montanaro P."/>
            <person name="Draghi W."/>
            <person name="Staembler M."/>
            <person name="Bettiol M."/>
            <person name="Figoli C."/>
            <person name="Palau J."/>
            <person name="Alvarez F."/>
            <person name="Benetti S."/>
            <person name="Anchat E."/>
            <person name="Vescina C."/>
            <person name="Ferreras J."/>
            <person name="Lasch P."/>
            <person name="Lagares A."/>
            <person name="Zorreguieta A."/>
            <person name="Yantorno O."/>
            <person name="Bosch A."/>
        </authorList>
    </citation>
    <scope>NUCLEOTIDE SEQUENCE [LARGE SCALE GENOMIC DNA]</scope>
    <source>
        <strain evidence="2 3">CAMPA 1040</strain>
    </source>
</reference>
<keyword evidence="3" id="KW-1185">Reference proteome</keyword>
<protein>
    <submittedName>
        <fullName evidence="2">Uncharacterized protein</fullName>
    </submittedName>
</protein>
<organism evidence="2 3">
    <name type="scientific">Burkholderia puraquae</name>
    <dbReference type="NCBI Taxonomy" id="1904757"/>
    <lineage>
        <taxon>Bacteria</taxon>
        <taxon>Pseudomonadati</taxon>
        <taxon>Pseudomonadota</taxon>
        <taxon>Betaproteobacteria</taxon>
        <taxon>Burkholderiales</taxon>
        <taxon>Burkholderiaceae</taxon>
        <taxon>Burkholderia</taxon>
        <taxon>Burkholderia cepacia complex</taxon>
    </lineage>
</organism>
<comment type="caution">
    <text evidence="2">The sequence shown here is derived from an EMBL/GenBank/DDBJ whole genome shotgun (WGS) entry which is preliminary data.</text>
</comment>
<dbReference type="AlphaFoldDB" id="A0A1X1P9K1"/>
<dbReference type="OrthoDB" id="9025828at2"/>
<feature type="region of interest" description="Disordered" evidence="1">
    <location>
        <begin position="36"/>
        <end position="55"/>
    </location>
</feature>
<gene>
    <name evidence="2" type="ORF">B7G54_28730</name>
</gene>
<accession>A0A1X1P9K1</accession>
<evidence type="ECO:0000313" key="3">
    <source>
        <dbReference type="Proteomes" id="UP000193146"/>
    </source>
</evidence>
<dbReference type="Proteomes" id="UP000193146">
    <property type="component" value="Unassembled WGS sequence"/>
</dbReference>
<evidence type="ECO:0000256" key="1">
    <source>
        <dbReference type="SAM" id="MobiDB-lite"/>
    </source>
</evidence>
<sequence>MTYAQFRESGPGSRRGGTFAAQNPYPIVLIDFSQNARERPNGPEGRPERLSGKSGRLFNKVIHMRCG</sequence>
<name>A0A1X1P9K1_9BURK</name>
<feature type="region of interest" description="Disordered" evidence="1">
    <location>
        <begin position="1"/>
        <end position="20"/>
    </location>
</feature>
<evidence type="ECO:0000313" key="2">
    <source>
        <dbReference type="EMBL" id="ORT82102.1"/>
    </source>
</evidence>
<dbReference type="EMBL" id="NBYX01000019">
    <property type="protein sequence ID" value="ORT82102.1"/>
    <property type="molecule type" value="Genomic_DNA"/>
</dbReference>